<protein>
    <recommendedName>
        <fullName evidence="1">OLD protein-like TOPRIM domain-containing protein</fullName>
    </recommendedName>
</protein>
<gene>
    <name evidence="2" type="ORF">A7K98_06700</name>
    <name evidence="3" type="ORF">A7K99_06700</name>
</gene>
<dbReference type="PANTHER" id="PTHR32182:SF19">
    <property type="entry name" value="HOMOLOGY WITH RECF PROTEIN"/>
    <property type="match status" value="1"/>
</dbReference>
<proteinExistence type="predicted"/>
<evidence type="ECO:0000313" key="3">
    <source>
        <dbReference type="EMBL" id="ARU97535.1"/>
    </source>
</evidence>
<dbReference type="RefSeq" id="WP_087487863.1">
    <property type="nucleotide sequence ID" value="NZ_CP015579.1"/>
</dbReference>
<reference evidence="4 5" key="1">
    <citation type="submission" date="2016-05" db="EMBL/GenBank/DDBJ databases">
        <title>Complete genome sequence of two 2,5-diketo-D-glunonic acid producing strain Tatumella citrea.</title>
        <authorList>
            <person name="Duan C."/>
            <person name="Yang J."/>
            <person name="Yang S."/>
        </authorList>
    </citation>
    <scope>NUCLEOTIDE SEQUENCE [LARGE SCALE GENOMIC DNA]</scope>
    <source>
        <strain evidence="3 4">ATCC 39140</strain>
        <strain evidence="2 5">DSM 13699</strain>
    </source>
</reference>
<feature type="domain" description="OLD protein-like TOPRIM" evidence="1">
    <location>
        <begin position="369"/>
        <end position="433"/>
    </location>
</feature>
<dbReference type="EMBL" id="CP015581">
    <property type="protein sequence ID" value="ARU97535.1"/>
    <property type="molecule type" value="Genomic_DNA"/>
</dbReference>
<dbReference type="InterPro" id="IPR022602">
    <property type="entry name" value="DUF2813"/>
</dbReference>
<dbReference type="Proteomes" id="UP000195814">
    <property type="component" value="Chromosome"/>
</dbReference>
<dbReference type="Proteomes" id="UP000195729">
    <property type="component" value="Chromosome"/>
</dbReference>
<dbReference type="SUPFAM" id="SSF52540">
    <property type="entry name" value="P-loop containing nucleoside triphosphate hydrolases"/>
    <property type="match status" value="1"/>
</dbReference>
<dbReference type="PANTHER" id="PTHR32182">
    <property type="entry name" value="DNA REPLICATION AND REPAIR PROTEIN RECF"/>
    <property type="match status" value="1"/>
</dbReference>
<dbReference type="Pfam" id="PF20469">
    <property type="entry name" value="OLD-like_TOPRIM"/>
    <property type="match status" value="1"/>
</dbReference>
<dbReference type="GO" id="GO:0000731">
    <property type="term" value="P:DNA synthesis involved in DNA repair"/>
    <property type="evidence" value="ECO:0007669"/>
    <property type="project" value="TreeGrafter"/>
</dbReference>
<dbReference type="InterPro" id="IPR034139">
    <property type="entry name" value="TOPRIM_OLD"/>
</dbReference>
<evidence type="ECO:0000313" key="2">
    <source>
        <dbReference type="EMBL" id="ARU93496.1"/>
    </source>
</evidence>
<name>A0A1Y0LIC5_TATCI</name>
<dbReference type="Gene3D" id="3.40.50.300">
    <property type="entry name" value="P-loop containing nucleotide triphosphate hydrolases"/>
    <property type="match status" value="1"/>
</dbReference>
<dbReference type="EMBL" id="CP015579">
    <property type="protein sequence ID" value="ARU93496.1"/>
    <property type="molecule type" value="Genomic_DNA"/>
</dbReference>
<dbReference type="AlphaFoldDB" id="A0A1Y0LIC5"/>
<keyword evidence="4" id="KW-1185">Reference proteome</keyword>
<dbReference type="CDD" id="cd01026">
    <property type="entry name" value="TOPRIM_OLD"/>
    <property type="match status" value="1"/>
</dbReference>
<evidence type="ECO:0000313" key="5">
    <source>
        <dbReference type="Proteomes" id="UP000195814"/>
    </source>
</evidence>
<evidence type="ECO:0000259" key="1">
    <source>
        <dbReference type="Pfam" id="PF20469"/>
    </source>
</evidence>
<dbReference type="OrthoDB" id="5836727at2"/>
<sequence length="544" mass="61170">MMLEHIEIKDFRGIAYLSLPFKQVMLLIGENTWGKSSLLDALSLSLSPQAMDYRFTSRDFFLTRDNSPAPRCHILLTLTFGAEADALPDSLKTLLTETSGGGRVLRYGVYAVLEEGQPRQYCQFPDRSDLSETEASNAAESLRRLFPVLRLRDARFNARQPGSHRRLADATYASETAEQLTTLSDRFADPVRGVSASLIRQALETLYQLADHYFRIQRSAVPVDSQEVASLRNDLPWQQLSNLSRRIAAMPESERDPWLLELFSAVLQPQPTNILSDRARPILLLEDPETRLHPRMLSVTWEFLSLLPLQKIVTTNSAELLSMVTLESICRLDRGRQSTTSRQLSAGQLPSDELRKITFHIQVNRPSALFARCWLLVEGETEVWMINELARQSGLSLTSEGICVVEFAQAGLKPLLKYARLMGIPWHVLTDGDEAGNKYAAVAQSQLAEQQQVRHHLTRFPAKDIEHYFYRQGFADIYRQIAGLSPEAGVNMHRVITRAIQRSSKPSLAIAVASAVADRGVQSIPMLLRKMLGRVRGLAQGKHP</sequence>
<dbReference type="Pfam" id="PF11398">
    <property type="entry name" value="DUF2813"/>
    <property type="match status" value="1"/>
</dbReference>
<dbReference type="InterPro" id="IPR027417">
    <property type="entry name" value="P-loop_NTPase"/>
</dbReference>
<dbReference type="KEGG" id="tci:A7K98_06700"/>
<dbReference type="GO" id="GO:0006302">
    <property type="term" value="P:double-strand break repair"/>
    <property type="evidence" value="ECO:0007669"/>
    <property type="project" value="TreeGrafter"/>
</dbReference>
<organism evidence="2 5">
    <name type="scientific">Tatumella citrea</name>
    <name type="common">Pantoea citrea</name>
    <dbReference type="NCBI Taxonomy" id="53336"/>
    <lineage>
        <taxon>Bacteria</taxon>
        <taxon>Pseudomonadati</taxon>
        <taxon>Pseudomonadota</taxon>
        <taxon>Gammaproteobacteria</taxon>
        <taxon>Enterobacterales</taxon>
        <taxon>Erwiniaceae</taxon>
        <taxon>Tatumella</taxon>
    </lineage>
</organism>
<accession>A0A1Y0LIC5</accession>
<evidence type="ECO:0000313" key="4">
    <source>
        <dbReference type="Proteomes" id="UP000195729"/>
    </source>
</evidence>